<dbReference type="InterPro" id="IPR025453">
    <property type="entry name" value="DUF4309"/>
</dbReference>
<comment type="caution">
    <text evidence="1">The sequence shown here is derived from an EMBL/GenBank/DDBJ whole genome shotgun (WGS) entry which is preliminary data.</text>
</comment>
<keyword evidence="2" id="KW-1185">Reference proteome</keyword>
<dbReference type="OrthoDB" id="2817982at2"/>
<evidence type="ECO:0000313" key="2">
    <source>
        <dbReference type="Proteomes" id="UP000036045"/>
    </source>
</evidence>
<reference evidence="1 2" key="1">
    <citation type="submission" date="2015-05" db="EMBL/GenBank/DDBJ databases">
        <title>Whole genome sequence and identification of bacterial endophytes from Costus igneus.</title>
        <authorList>
            <person name="Lee Y.P."/>
            <person name="Gan H.M."/>
            <person name="Eng W."/>
            <person name="Wheatley M.S."/>
            <person name="Caraballo A."/>
            <person name="Polter S."/>
            <person name="Savka M.A."/>
            <person name="Hudson A.O."/>
        </authorList>
    </citation>
    <scope>NUCLEOTIDE SEQUENCE [LARGE SCALE GENOMIC DNA]</scope>
    <source>
        <strain evidence="1 2">RIT379</strain>
    </source>
</reference>
<dbReference type="Pfam" id="PF14172">
    <property type="entry name" value="DUF4309"/>
    <property type="match status" value="1"/>
</dbReference>
<accession>A0A0J1IL87</accession>
<organism evidence="1 2">
    <name type="scientific">Niallia circulans</name>
    <name type="common">Bacillus circulans</name>
    <dbReference type="NCBI Taxonomy" id="1397"/>
    <lineage>
        <taxon>Bacteria</taxon>
        <taxon>Bacillati</taxon>
        <taxon>Bacillota</taxon>
        <taxon>Bacilli</taxon>
        <taxon>Bacillales</taxon>
        <taxon>Bacillaceae</taxon>
        <taxon>Niallia</taxon>
    </lineage>
</organism>
<evidence type="ECO:0008006" key="3">
    <source>
        <dbReference type="Google" id="ProtNLM"/>
    </source>
</evidence>
<gene>
    <name evidence="1" type="ORF">ABW02_09460</name>
</gene>
<dbReference type="AlphaFoldDB" id="A0A0J1IL87"/>
<protein>
    <recommendedName>
        <fullName evidence="3">DUF4309 domain-containing protein</fullName>
    </recommendedName>
</protein>
<dbReference type="PATRIC" id="fig|1397.4.peg.5162"/>
<dbReference type="EMBL" id="LDPH01000007">
    <property type="protein sequence ID" value="KLV26762.1"/>
    <property type="molecule type" value="Genomic_DNA"/>
</dbReference>
<name>A0A0J1IL87_NIACI</name>
<dbReference type="RefSeq" id="WP_047941737.1">
    <property type="nucleotide sequence ID" value="NZ_JABRVN010000003.1"/>
</dbReference>
<dbReference type="Proteomes" id="UP000036045">
    <property type="component" value="Unassembled WGS sequence"/>
</dbReference>
<proteinExistence type="predicted"/>
<sequence length="372" mass="43273">MKRNKYIWLLLVVVIIIAGILITSMVNSYLTEKHKNELDQKHMVIKKDLQWTKDNAYFEIDMNVKEKEYELYIIGEGERKYQQVEATDLGEKDDTIVTGDFAFYLWTKEYGKEAVKQDLELPNPMTFNLSQKNIATFLVNQQNIAAVYQGEEANEVMAYFYTIHDGKLVTLTDYGMRIFSKNIKNIQQNYIQTLRKKDTDQMEFDTWMLEQKSGKLVKVDGTSIENKDIINKWLDDTEFYYPYKNLSVTSSLKNLAEQGMLIGAQYPIGTNIKEIKKINSNYTIKDYNQKYSQLDFPEVTYYYDKKTDLVTSISIPGIRLKESVQSIQDTIGKPDDFVTKEDGSIATYTAGNYKLIIQLDLSQRIKSIRLVK</sequence>
<evidence type="ECO:0000313" key="1">
    <source>
        <dbReference type="EMBL" id="KLV26762.1"/>
    </source>
</evidence>